<feature type="compositionally biased region" description="Polar residues" evidence="1">
    <location>
        <begin position="8"/>
        <end position="23"/>
    </location>
</feature>
<feature type="region of interest" description="Disordered" evidence="1">
    <location>
        <begin position="1"/>
        <end position="25"/>
    </location>
</feature>
<proteinExistence type="predicted"/>
<keyword evidence="2" id="KW-1185">Reference proteome</keyword>
<evidence type="ECO:0000313" key="3">
    <source>
        <dbReference type="WBParaSite" id="HPBE_0000398001-mRNA-1"/>
    </source>
</evidence>
<accession>A0A183FCT8</accession>
<organism evidence="2 3">
    <name type="scientific">Heligmosomoides polygyrus</name>
    <name type="common">Parasitic roundworm</name>
    <dbReference type="NCBI Taxonomy" id="6339"/>
    <lineage>
        <taxon>Eukaryota</taxon>
        <taxon>Metazoa</taxon>
        <taxon>Ecdysozoa</taxon>
        <taxon>Nematoda</taxon>
        <taxon>Chromadorea</taxon>
        <taxon>Rhabditida</taxon>
        <taxon>Rhabditina</taxon>
        <taxon>Rhabditomorpha</taxon>
        <taxon>Strongyloidea</taxon>
        <taxon>Heligmosomidae</taxon>
        <taxon>Heligmosomoides</taxon>
    </lineage>
</organism>
<protein>
    <submittedName>
        <fullName evidence="3">Alternative protein</fullName>
    </submittedName>
</protein>
<name>A0A183FCT8_HELPZ</name>
<dbReference type="Proteomes" id="UP000050761">
    <property type="component" value="Unassembled WGS sequence"/>
</dbReference>
<feature type="region of interest" description="Disordered" evidence="1">
    <location>
        <begin position="37"/>
        <end position="70"/>
    </location>
</feature>
<feature type="compositionally biased region" description="Basic residues" evidence="1">
    <location>
        <begin position="37"/>
        <end position="52"/>
    </location>
</feature>
<dbReference type="AlphaFoldDB" id="A0A183FCT8"/>
<sequence length="70" mass="7889">LEHMCPVSNRTGKNTAPQSTTPMHSGEAWLRSFTSPRAHRRGWSGTSMRRKATSSADLWMEQRLTSRTTA</sequence>
<dbReference type="WBParaSite" id="HPBE_0000398001-mRNA-1">
    <property type="protein sequence ID" value="HPBE_0000398001-mRNA-1"/>
    <property type="gene ID" value="HPBE_0000398001"/>
</dbReference>
<reference evidence="3" key="1">
    <citation type="submission" date="2019-09" db="UniProtKB">
        <authorList>
            <consortium name="WormBaseParasite"/>
        </authorList>
    </citation>
    <scope>IDENTIFICATION</scope>
</reference>
<evidence type="ECO:0000313" key="2">
    <source>
        <dbReference type="Proteomes" id="UP000050761"/>
    </source>
</evidence>
<evidence type="ECO:0000256" key="1">
    <source>
        <dbReference type="SAM" id="MobiDB-lite"/>
    </source>
</evidence>